<dbReference type="OrthoDB" id="10601836at2759"/>
<gene>
    <name evidence="1" type="ORF">E3N88_33295</name>
</gene>
<accession>A0A5N6MB02</accession>
<name>A0A5N6MB02_9ASTR</name>
<proteinExistence type="predicted"/>
<evidence type="ECO:0000313" key="2">
    <source>
        <dbReference type="Proteomes" id="UP000326396"/>
    </source>
</evidence>
<dbReference type="EMBL" id="SZYD01000016">
    <property type="protein sequence ID" value="KAD3337774.1"/>
    <property type="molecule type" value="Genomic_DNA"/>
</dbReference>
<protein>
    <submittedName>
        <fullName evidence="1">Uncharacterized protein</fullName>
    </submittedName>
</protein>
<evidence type="ECO:0000313" key="1">
    <source>
        <dbReference type="EMBL" id="KAD3337774.1"/>
    </source>
</evidence>
<comment type="caution">
    <text evidence="1">The sequence shown here is derived from an EMBL/GenBank/DDBJ whole genome shotgun (WGS) entry which is preliminary data.</text>
</comment>
<sequence>MYRDSVRSAQIALWKKQKADASSVAADPSETLPFAAAAGEIDASFAAAVAGAAAAVGGVADTLAVVVAAVAVAAEGHCTSSLTVGGFKP</sequence>
<dbReference type="Proteomes" id="UP000326396">
    <property type="component" value="Linkage Group LG6"/>
</dbReference>
<reference evidence="1 2" key="1">
    <citation type="submission" date="2019-05" db="EMBL/GenBank/DDBJ databases">
        <title>Mikania micrantha, genome provides insights into the molecular mechanism of rapid growth.</title>
        <authorList>
            <person name="Liu B."/>
        </authorList>
    </citation>
    <scope>NUCLEOTIDE SEQUENCE [LARGE SCALE GENOMIC DNA]</scope>
    <source>
        <strain evidence="1">NLD-2019</strain>
        <tissue evidence="1">Leaf</tissue>
    </source>
</reference>
<keyword evidence="2" id="KW-1185">Reference proteome</keyword>
<organism evidence="1 2">
    <name type="scientific">Mikania micrantha</name>
    <name type="common">bitter vine</name>
    <dbReference type="NCBI Taxonomy" id="192012"/>
    <lineage>
        <taxon>Eukaryota</taxon>
        <taxon>Viridiplantae</taxon>
        <taxon>Streptophyta</taxon>
        <taxon>Embryophyta</taxon>
        <taxon>Tracheophyta</taxon>
        <taxon>Spermatophyta</taxon>
        <taxon>Magnoliopsida</taxon>
        <taxon>eudicotyledons</taxon>
        <taxon>Gunneridae</taxon>
        <taxon>Pentapetalae</taxon>
        <taxon>asterids</taxon>
        <taxon>campanulids</taxon>
        <taxon>Asterales</taxon>
        <taxon>Asteraceae</taxon>
        <taxon>Asteroideae</taxon>
        <taxon>Heliantheae alliance</taxon>
        <taxon>Eupatorieae</taxon>
        <taxon>Mikania</taxon>
    </lineage>
</organism>
<dbReference type="AlphaFoldDB" id="A0A5N6MB02"/>